<proteinExistence type="predicted"/>
<dbReference type="AlphaFoldDB" id="A0A4Q2J1S3"/>
<name>A0A4Q2J1S3_9SPHN</name>
<gene>
    <name evidence="2" type="ORF">EO081_07440</name>
</gene>
<dbReference type="EMBL" id="SDPT01000001">
    <property type="protein sequence ID" value="RXZ35441.1"/>
    <property type="molecule type" value="Genomic_DNA"/>
</dbReference>
<dbReference type="Proteomes" id="UP000292347">
    <property type="component" value="Unassembled WGS sequence"/>
</dbReference>
<organism evidence="2 3">
    <name type="scientific">Sphingomonas desiccabilis</name>
    <dbReference type="NCBI Taxonomy" id="429134"/>
    <lineage>
        <taxon>Bacteria</taxon>
        <taxon>Pseudomonadati</taxon>
        <taxon>Pseudomonadota</taxon>
        <taxon>Alphaproteobacteria</taxon>
        <taxon>Sphingomonadales</taxon>
        <taxon>Sphingomonadaceae</taxon>
        <taxon>Sphingomonas</taxon>
    </lineage>
</organism>
<feature type="compositionally biased region" description="Basic residues" evidence="1">
    <location>
        <begin position="166"/>
        <end position="188"/>
    </location>
</feature>
<evidence type="ECO:0000256" key="1">
    <source>
        <dbReference type="SAM" id="MobiDB-lite"/>
    </source>
</evidence>
<feature type="region of interest" description="Disordered" evidence="1">
    <location>
        <begin position="139"/>
        <end position="188"/>
    </location>
</feature>
<sequence length="188" mass="19919">MLVVSKRAEGPAWLPVMGAQVLFAPIDRKMMRAARRAAVKALRGEDAAEADEAGDAPASEQLEELGDALSVALILAGALDWKDVCRMADGEDTSAGEPLPFSRENLEHALSDPLIFDAFDRAYVMPFVMRERTKNVSAASQNGTGEAAMQADAIASLPAKPGKAAGAKRARTGSKSPTPRKRKVSGRS</sequence>
<evidence type="ECO:0000313" key="2">
    <source>
        <dbReference type="EMBL" id="RXZ35441.1"/>
    </source>
</evidence>
<keyword evidence="3" id="KW-1185">Reference proteome</keyword>
<accession>A0A4Q2J1S3</accession>
<reference evidence="2 3" key="1">
    <citation type="submission" date="2019-01" db="EMBL/GenBank/DDBJ databases">
        <title>Sphingomonas mucosissima sp. nov. and Sphingomonas desiccabilis sp. nov., from biological soil crusts in the Colorado Plateau, USA.</title>
        <authorList>
            <person name="Zhu D."/>
        </authorList>
    </citation>
    <scope>NUCLEOTIDE SEQUENCE [LARGE SCALE GENOMIC DNA]</scope>
    <source>
        <strain evidence="2 3">CP1D</strain>
    </source>
</reference>
<protein>
    <submittedName>
        <fullName evidence="2">Uncharacterized protein</fullName>
    </submittedName>
</protein>
<evidence type="ECO:0000313" key="3">
    <source>
        <dbReference type="Proteomes" id="UP000292347"/>
    </source>
</evidence>
<comment type="caution">
    <text evidence="2">The sequence shown here is derived from an EMBL/GenBank/DDBJ whole genome shotgun (WGS) entry which is preliminary data.</text>
</comment>
<dbReference type="OrthoDB" id="7574192at2"/>
<dbReference type="RefSeq" id="WP_129341210.1">
    <property type="nucleotide sequence ID" value="NZ_JACIDD010000001.1"/>
</dbReference>